<feature type="transmembrane region" description="Helical" evidence="13">
    <location>
        <begin position="50"/>
        <end position="71"/>
    </location>
</feature>
<sequence length="323" mass="35683">QSKLLELSSVPMALYMILVLLGIFGNAIVISVVGESILREPGGGRNSDMILVNMAFSNLMVSMTRNMLLVISDTGLEVLPGKDWCQILMGVWVWLRSVNVWSTFFLSAFHFHTLRRTAPPITSLSGPRGLPRGILTGFGLIWSSNLLYSVPAFIYSTSGGKNATETLMLVSSTTRPLLGCLWDFPSVYSGLAFATTSMVIHEIIPIVLMSVTNLGSLLTLYAHERAQMALFSLSGHINYINFSLIFFCISPLQVILALILLFIVSWGASVISVNYFNYNRGASSTYLLVLARFFNSLFIALSPLILAVGHRRLRQFFKSIISH</sequence>
<feature type="transmembrane region" description="Helical" evidence="13">
    <location>
        <begin position="91"/>
        <end position="112"/>
    </location>
</feature>
<dbReference type="PROSITE" id="PS50262">
    <property type="entry name" value="G_PROTEIN_RECEP_F1_2"/>
    <property type="match status" value="1"/>
</dbReference>
<feature type="transmembrane region" description="Helical" evidence="13">
    <location>
        <begin position="12"/>
        <end position="38"/>
    </location>
</feature>
<keyword evidence="9 12" id="KW-0675">Receptor</keyword>
<keyword evidence="6 13" id="KW-1133">Transmembrane helix</keyword>
<comment type="similarity">
    <text evidence="2 11">Belongs to the G-protein coupled receptor T2R family.</text>
</comment>
<proteinExistence type="inferred from homology"/>
<evidence type="ECO:0000259" key="14">
    <source>
        <dbReference type="PROSITE" id="PS50262"/>
    </source>
</evidence>
<dbReference type="GO" id="GO:0033038">
    <property type="term" value="F:bitter taste receptor activity"/>
    <property type="evidence" value="ECO:0007669"/>
    <property type="project" value="InterPro"/>
</dbReference>
<name>A0A8B9GWI5_ASTMX</name>
<dbReference type="InterPro" id="IPR007960">
    <property type="entry name" value="TAS2R"/>
</dbReference>
<evidence type="ECO:0000313" key="16">
    <source>
        <dbReference type="Proteomes" id="UP000694621"/>
    </source>
</evidence>
<keyword evidence="5 12" id="KW-0812">Transmembrane</keyword>
<dbReference type="InterPro" id="IPR017452">
    <property type="entry name" value="GPCR_Rhodpsn_7TM"/>
</dbReference>
<keyword evidence="4 12" id="KW-0716">Sensory transduction</keyword>
<feature type="transmembrane region" description="Helical" evidence="13">
    <location>
        <begin position="286"/>
        <end position="308"/>
    </location>
</feature>
<dbReference type="GO" id="GO:0016020">
    <property type="term" value="C:membrane"/>
    <property type="evidence" value="ECO:0007669"/>
    <property type="project" value="UniProtKB-SubCell"/>
</dbReference>
<evidence type="ECO:0000256" key="1">
    <source>
        <dbReference type="ARBA" id="ARBA00004141"/>
    </source>
</evidence>
<evidence type="ECO:0000256" key="3">
    <source>
        <dbReference type="ARBA" id="ARBA00022480"/>
    </source>
</evidence>
<keyword evidence="8 12" id="KW-0472">Membrane</keyword>
<protein>
    <recommendedName>
        <fullName evidence="12">Taste receptor type 2</fullName>
    </recommendedName>
</protein>
<evidence type="ECO:0000313" key="15">
    <source>
        <dbReference type="Ensembl" id="ENSAMXP00005004912.1"/>
    </source>
</evidence>
<dbReference type="Gene3D" id="1.20.1070.10">
    <property type="entry name" value="Rhodopsin 7-helix transmembrane proteins"/>
    <property type="match status" value="1"/>
</dbReference>
<dbReference type="PANTHER" id="PTHR11394">
    <property type="entry name" value="TASTE RECEPTOR TYPE 2"/>
    <property type="match status" value="1"/>
</dbReference>
<dbReference type="InterPro" id="IPR000276">
    <property type="entry name" value="GPCR_Rhodpsn"/>
</dbReference>
<dbReference type="GO" id="GO:0004930">
    <property type="term" value="F:G protein-coupled receptor activity"/>
    <property type="evidence" value="ECO:0007669"/>
    <property type="project" value="UniProtKB-KW"/>
</dbReference>
<feature type="transmembrane region" description="Helical" evidence="13">
    <location>
        <begin position="203"/>
        <end position="223"/>
    </location>
</feature>
<keyword evidence="7 12" id="KW-0297">G-protein coupled receptor</keyword>
<evidence type="ECO:0000256" key="6">
    <source>
        <dbReference type="ARBA" id="ARBA00022989"/>
    </source>
</evidence>
<accession>A0A8B9GWI5</accession>
<dbReference type="PRINTS" id="PR00237">
    <property type="entry name" value="GPCRRHODOPSN"/>
</dbReference>
<evidence type="ECO:0000256" key="2">
    <source>
        <dbReference type="ARBA" id="ARBA00007376"/>
    </source>
</evidence>
<feature type="domain" description="G-protein coupled receptors family 1 profile" evidence="14">
    <location>
        <begin position="25"/>
        <end position="306"/>
    </location>
</feature>
<dbReference type="Proteomes" id="UP000694621">
    <property type="component" value="Unplaced"/>
</dbReference>
<feature type="transmembrane region" description="Helical" evidence="13">
    <location>
        <begin position="244"/>
        <end position="266"/>
    </location>
</feature>
<evidence type="ECO:0000256" key="4">
    <source>
        <dbReference type="ARBA" id="ARBA00022606"/>
    </source>
</evidence>
<evidence type="ECO:0000256" key="9">
    <source>
        <dbReference type="ARBA" id="ARBA00023170"/>
    </source>
</evidence>
<dbReference type="PANTHER" id="PTHR11394:SF137">
    <property type="entry name" value="C-X-C CHEMOKINE RECEPTOR TYPE 3 ISOFORM X1-RELATED"/>
    <property type="match status" value="1"/>
</dbReference>
<evidence type="ECO:0000256" key="5">
    <source>
        <dbReference type="ARBA" id="ARBA00022692"/>
    </source>
</evidence>
<organism evidence="15 16">
    <name type="scientific">Astyanax mexicanus</name>
    <name type="common">Blind cave fish</name>
    <name type="synonym">Astyanax fasciatus mexicanus</name>
    <dbReference type="NCBI Taxonomy" id="7994"/>
    <lineage>
        <taxon>Eukaryota</taxon>
        <taxon>Metazoa</taxon>
        <taxon>Chordata</taxon>
        <taxon>Craniata</taxon>
        <taxon>Vertebrata</taxon>
        <taxon>Euteleostomi</taxon>
        <taxon>Actinopterygii</taxon>
        <taxon>Neopterygii</taxon>
        <taxon>Teleostei</taxon>
        <taxon>Ostariophysi</taxon>
        <taxon>Characiformes</taxon>
        <taxon>Characoidei</taxon>
        <taxon>Acestrorhamphidae</taxon>
        <taxon>Acestrorhamphinae</taxon>
        <taxon>Astyanax</taxon>
    </lineage>
</organism>
<comment type="subcellular location">
    <subcellularLocation>
        <location evidence="1 12">Membrane</location>
        <topology evidence="1 12">Multi-pass membrane protein</topology>
    </subcellularLocation>
</comment>
<feature type="transmembrane region" description="Helical" evidence="13">
    <location>
        <begin position="133"/>
        <end position="155"/>
    </location>
</feature>
<evidence type="ECO:0000256" key="13">
    <source>
        <dbReference type="SAM" id="Phobius"/>
    </source>
</evidence>
<dbReference type="Pfam" id="PF05296">
    <property type="entry name" value="TAS2R"/>
    <property type="match status" value="1"/>
</dbReference>
<evidence type="ECO:0000256" key="10">
    <source>
        <dbReference type="ARBA" id="ARBA00023224"/>
    </source>
</evidence>
<evidence type="ECO:0000256" key="12">
    <source>
        <dbReference type="RuleBase" id="RU004424"/>
    </source>
</evidence>
<evidence type="ECO:0000256" key="7">
    <source>
        <dbReference type="ARBA" id="ARBA00023040"/>
    </source>
</evidence>
<keyword evidence="10 12" id="KW-0807">Transducer</keyword>
<evidence type="ECO:0000256" key="8">
    <source>
        <dbReference type="ARBA" id="ARBA00023136"/>
    </source>
</evidence>
<dbReference type="SUPFAM" id="SSF81321">
    <property type="entry name" value="Family A G protein-coupled receptor-like"/>
    <property type="match status" value="1"/>
</dbReference>
<dbReference type="Ensembl" id="ENSAMXT00005005642.1">
    <property type="protein sequence ID" value="ENSAMXP00005004912.1"/>
    <property type="gene ID" value="ENSAMXG00005003081.1"/>
</dbReference>
<keyword evidence="3 12" id="KW-0919">Taste</keyword>
<reference evidence="15" key="1">
    <citation type="submission" date="2025-08" db="UniProtKB">
        <authorList>
            <consortium name="Ensembl"/>
        </authorList>
    </citation>
    <scope>IDENTIFICATION</scope>
</reference>
<dbReference type="AlphaFoldDB" id="A0A8B9GWI5"/>
<evidence type="ECO:0000256" key="11">
    <source>
        <dbReference type="RuleBase" id="RU004423"/>
    </source>
</evidence>